<name>A0ACC3CE93_PYRYE</name>
<dbReference type="EMBL" id="CM020620">
    <property type="protein sequence ID" value="KAK1868316.1"/>
    <property type="molecule type" value="Genomic_DNA"/>
</dbReference>
<evidence type="ECO:0000313" key="2">
    <source>
        <dbReference type="Proteomes" id="UP000798662"/>
    </source>
</evidence>
<sequence length="180" mass="19875">MSSSSLRTMLRSIRFSVKCVERLALERCPARRATFGRLYLEIPDRCIVVVDEIHIAGPAMVRRRGRVPVGRALEALAPDPRVRPRFSSTVAVSYNRGILELAVNVVPPAQNGDDFILFCVSLVRRMNAFVPGAPWAEQPNDGVLVCDNAFVHTALVDMILDINGVHRLPLSPDSPDFSAI</sequence>
<gene>
    <name evidence="1" type="ORF">I4F81_010805</name>
</gene>
<reference evidence="1" key="1">
    <citation type="submission" date="2019-11" db="EMBL/GenBank/DDBJ databases">
        <title>Nori genome reveals adaptations in red seaweeds to the harsh intertidal environment.</title>
        <authorList>
            <person name="Wang D."/>
            <person name="Mao Y."/>
        </authorList>
    </citation>
    <scope>NUCLEOTIDE SEQUENCE</scope>
    <source>
        <tissue evidence="1">Gametophyte</tissue>
    </source>
</reference>
<evidence type="ECO:0000313" key="1">
    <source>
        <dbReference type="EMBL" id="KAK1868316.1"/>
    </source>
</evidence>
<proteinExistence type="predicted"/>
<protein>
    <submittedName>
        <fullName evidence="1">Uncharacterized protein</fullName>
    </submittedName>
</protein>
<dbReference type="Proteomes" id="UP000798662">
    <property type="component" value="Chromosome 3"/>
</dbReference>
<comment type="caution">
    <text evidence="1">The sequence shown here is derived from an EMBL/GenBank/DDBJ whole genome shotgun (WGS) entry which is preliminary data.</text>
</comment>
<keyword evidence="2" id="KW-1185">Reference proteome</keyword>
<accession>A0ACC3CE93</accession>
<organism evidence="1 2">
    <name type="scientific">Pyropia yezoensis</name>
    <name type="common">Susabi-nori</name>
    <name type="synonym">Porphyra yezoensis</name>
    <dbReference type="NCBI Taxonomy" id="2788"/>
    <lineage>
        <taxon>Eukaryota</taxon>
        <taxon>Rhodophyta</taxon>
        <taxon>Bangiophyceae</taxon>
        <taxon>Bangiales</taxon>
        <taxon>Bangiaceae</taxon>
        <taxon>Pyropia</taxon>
    </lineage>
</organism>